<comment type="similarity">
    <text evidence="1">Belongs to the CvfB family.</text>
</comment>
<sequence length="277" mass="31701">MNKKIELGVINTLKVNRVSEPGLYLCSLDEQEVLLPNCYVKQEMKIDSTLDVFIYTDSEDRLVATTLTPYGKKDDFVCLEVVDSTKFGAFLDMGLTKDLLVPKNRQKSTFNIGSRKVIQIVEDEKTNRLIGTEKFVLEKFPANLENHSEVEILLYMKTPLGFKVIVNNAYEGLIYHNEIFEKINIGDRKKAYVKNLREDGKLDISLQRIGEEKKDDDANRVLDILSKNGGEMTFTYKSTPEDIKKSFGLSRKAFKASLTKLIEENKIELLENSIRIK</sequence>
<dbReference type="PIRSF" id="PIRSF012524">
    <property type="entry name" value="YitL_S1"/>
    <property type="match status" value="1"/>
</dbReference>
<name>A0A4Q0Y9Y5_9BACT</name>
<protein>
    <submittedName>
        <fullName evidence="4">DNA-binding protein</fullName>
    </submittedName>
</protein>
<accession>A0A4Q0Y9Y5</accession>
<dbReference type="Pfam" id="PF17783">
    <property type="entry name" value="WHD_CvfB"/>
    <property type="match status" value="1"/>
</dbReference>
<dbReference type="InterPro" id="IPR014464">
    <property type="entry name" value="CvfB_fam"/>
</dbReference>
<dbReference type="InterPro" id="IPR040764">
    <property type="entry name" value="CvfB_WH"/>
</dbReference>
<dbReference type="InterPro" id="IPR036388">
    <property type="entry name" value="WH-like_DNA-bd_sf"/>
</dbReference>
<evidence type="ECO:0000313" key="4">
    <source>
        <dbReference type="EMBL" id="RXJ65571.1"/>
    </source>
</evidence>
<evidence type="ECO:0000259" key="3">
    <source>
        <dbReference type="Pfam" id="PF17783"/>
    </source>
</evidence>
<dbReference type="Gene3D" id="1.10.10.10">
    <property type="entry name" value="Winged helix-like DNA-binding domain superfamily/Winged helix DNA-binding domain"/>
    <property type="match status" value="1"/>
</dbReference>
<keyword evidence="4" id="KW-0238">DNA-binding</keyword>
<evidence type="ECO:0000256" key="1">
    <source>
        <dbReference type="PIRNR" id="PIRNR012524"/>
    </source>
</evidence>
<dbReference type="Gene3D" id="2.40.50.140">
    <property type="entry name" value="Nucleic acid-binding proteins"/>
    <property type="match status" value="2"/>
</dbReference>
<feature type="domain" description="Conserved virulence factor B-like winged helix" evidence="3">
    <location>
        <begin position="220"/>
        <end position="275"/>
    </location>
</feature>
<organism evidence="4 5">
    <name type="scientific">Halarcobacter ebronensis</name>
    <dbReference type="NCBI Taxonomy" id="1462615"/>
    <lineage>
        <taxon>Bacteria</taxon>
        <taxon>Pseudomonadati</taxon>
        <taxon>Campylobacterota</taxon>
        <taxon>Epsilonproteobacteria</taxon>
        <taxon>Campylobacterales</taxon>
        <taxon>Arcobacteraceae</taxon>
        <taxon>Halarcobacter</taxon>
    </lineage>
</organism>
<evidence type="ECO:0000313" key="5">
    <source>
        <dbReference type="Proteomes" id="UP000290172"/>
    </source>
</evidence>
<dbReference type="GO" id="GO:0003677">
    <property type="term" value="F:DNA binding"/>
    <property type="evidence" value="ECO:0007669"/>
    <property type="project" value="UniProtKB-KW"/>
</dbReference>
<dbReference type="RefSeq" id="WP_128983543.1">
    <property type="nucleotide sequence ID" value="NZ_PDKJ01000024.1"/>
</dbReference>
<dbReference type="EMBL" id="PDKJ01000024">
    <property type="protein sequence ID" value="RXJ65571.1"/>
    <property type="molecule type" value="Genomic_DNA"/>
</dbReference>
<comment type="caution">
    <text evidence="4">The sequence shown here is derived from an EMBL/GenBank/DDBJ whole genome shotgun (WGS) entry which is preliminary data.</text>
</comment>
<dbReference type="Proteomes" id="UP000290172">
    <property type="component" value="Unassembled WGS sequence"/>
</dbReference>
<dbReference type="InterPro" id="IPR039566">
    <property type="entry name" value="CvfB_S1_st"/>
</dbReference>
<dbReference type="PANTHER" id="PTHR37296">
    <property type="entry name" value="CONSERVED VIRULENCE FACTOR B"/>
    <property type="match status" value="1"/>
</dbReference>
<proteinExistence type="inferred from homology"/>
<dbReference type="InterPro" id="IPR012340">
    <property type="entry name" value="NA-bd_OB-fold"/>
</dbReference>
<gene>
    <name evidence="4" type="ORF">CRV08_14930</name>
</gene>
<reference evidence="4 5" key="1">
    <citation type="submission" date="2017-10" db="EMBL/GenBank/DDBJ databases">
        <title>Genomics of the genus Arcobacter.</title>
        <authorList>
            <person name="Perez-Cataluna A."/>
            <person name="Figueras M.J."/>
        </authorList>
    </citation>
    <scope>NUCLEOTIDE SEQUENCE [LARGE SCALE GENOMIC DNA]</scope>
    <source>
        <strain evidence="4 5">CECT 8993</strain>
    </source>
</reference>
<feature type="domain" description="Conserved virulence factor B first S1" evidence="2">
    <location>
        <begin position="7"/>
        <end position="66"/>
    </location>
</feature>
<dbReference type="AlphaFoldDB" id="A0A4Q0Y9Y5"/>
<evidence type="ECO:0000259" key="2">
    <source>
        <dbReference type="Pfam" id="PF13509"/>
    </source>
</evidence>
<dbReference type="Pfam" id="PF13509">
    <property type="entry name" value="S1_2"/>
    <property type="match status" value="1"/>
</dbReference>
<dbReference type="PANTHER" id="PTHR37296:SF1">
    <property type="entry name" value="CONSERVED VIRULENCE FACTOR B"/>
    <property type="match status" value="1"/>
</dbReference>